<organism evidence="2 3">
    <name type="scientific">Portunus trituberculatus</name>
    <name type="common">Swimming crab</name>
    <name type="synonym">Neptunus trituberculatus</name>
    <dbReference type="NCBI Taxonomy" id="210409"/>
    <lineage>
        <taxon>Eukaryota</taxon>
        <taxon>Metazoa</taxon>
        <taxon>Ecdysozoa</taxon>
        <taxon>Arthropoda</taxon>
        <taxon>Crustacea</taxon>
        <taxon>Multicrustacea</taxon>
        <taxon>Malacostraca</taxon>
        <taxon>Eumalacostraca</taxon>
        <taxon>Eucarida</taxon>
        <taxon>Decapoda</taxon>
        <taxon>Pleocyemata</taxon>
        <taxon>Brachyura</taxon>
        <taxon>Eubrachyura</taxon>
        <taxon>Portunoidea</taxon>
        <taxon>Portunidae</taxon>
        <taxon>Portuninae</taxon>
        <taxon>Portunus</taxon>
    </lineage>
</organism>
<dbReference type="EMBL" id="VSRR010002166">
    <property type="protein sequence ID" value="MPC29962.1"/>
    <property type="molecule type" value="Genomic_DNA"/>
</dbReference>
<keyword evidence="1" id="KW-0472">Membrane</keyword>
<name>A0A5B7E7F2_PORTR</name>
<evidence type="ECO:0000313" key="3">
    <source>
        <dbReference type="Proteomes" id="UP000324222"/>
    </source>
</evidence>
<gene>
    <name evidence="2" type="ORF">E2C01_023215</name>
</gene>
<keyword evidence="3" id="KW-1185">Reference proteome</keyword>
<accession>A0A5B7E7F2</accession>
<feature type="transmembrane region" description="Helical" evidence="1">
    <location>
        <begin position="434"/>
        <end position="455"/>
    </location>
</feature>
<comment type="caution">
    <text evidence="2">The sequence shown here is derived from an EMBL/GenBank/DDBJ whole genome shotgun (WGS) entry which is preliminary data.</text>
</comment>
<reference evidence="2 3" key="1">
    <citation type="submission" date="2019-05" db="EMBL/GenBank/DDBJ databases">
        <title>Another draft genome of Portunus trituberculatus and its Hox gene families provides insights of decapod evolution.</title>
        <authorList>
            <person name="Jeong J.-H."/>
            <person name="Song I."/>
            <person name="Kim S."/>
            <person name="Choi T."/>
            <person name="Kim D."/>
            <person name="Ryu S."/>
            <person name="Kim W."/>
        </authorList>
    </citation>
    <scope>NUCLEOTIDE SEQUENCE [LARGE SCALE GENOMIC DNA]</scope>
    <source>
        <tissue evidence="2">Muscle</tissue>
    </source>
</reference>
<keyword evidence="1" id="KW-0812">Transmembrane</keyword>
<keyword evidence="1" id="KW-1133">Transmembrane helix</keyword>
<evidence type="ECO:0000313" key="2">
    <source>
        <dbReference type="EMBL" id="MPC29962.1"/>
    </source>
</evidence>
<dbReference type="Proteomes" id="UP000324222">
    <property type="component" value="Unassembled WGS sequence"/>
</dbReference>
<proteinExistence type="predicted"/>
<evidence type="ECO:0000256" key="1">
    <source>
        <dbReference type="SAM" id="Phobius"/>
    </source>
</evidence>
<sequence length="537" mass="58945">MVRGQDLPYQRKGLGPGTMAADMGGTHPELGPHVLVKVWSAEGGRFTLVSSGSVPSHVLASNNIPDLQFKSSPPPLHFPHYTFQYPKTQPTSPQSGSLGPLSKPALTFPLLPSIFPPNPSPLPTRLPLTTPTHTQQETKGALMDTPLPYDSLNTKKLLEVLKLKLLTQDSSQDRPQNHAHPWHLDGGITQSPVMSSTLSQGAQVTERPAYGSLSDPPRLGDPLNQTDFSHKPVLIVRGQHFSPSDVDEMESEHQAGISSWTPSGPSSGEPAWEDLLQPSYLEALFADLDMEDPHIRRILRTLAMIYIVAINPHLHILNLQDNHNESLSSAQVSTSHLSSTTKPVTLNSFNPEQEGNKSALINEVFLPHSILQKNNFRSPYQAEVTSSTGSLKDDSFFSRIEATVPADSSTSSGSSGLTTEKSRMEECLKKTWCALGMALTMAAGTTSAVAVPLMMPLMGRRRKKLPFAPLSRRGPHLAPRLSLAINTDSRLRRSPNTMLAATLRRMTSHNHKNYLPALYPIIQFAKLIHLVFRRAFR</sequence>
<protein>
    <submittedName>
        <fullName evidence="2">Uncharacterized protein</fullName>
    </submittedName>
</protein>
<dbReference type="AlphaFoldDB" id="A0A5B7E7F2"/>